<evidence type="ECO:0000256" key="1">
    <source>
        <dbReference type="SAM" id="MobiDB-lite"/>
    </source>
</evidence>
<dbReference type="AlphaFoldDB" id="A0A3B0YT61"/>
<dbReference type="PROSITE" id="PS51257">
    <property type="entry name" value="PROKAR_LIPOPROTEIN"/>
    <property type="match status" value="1"/>
</dbReference>
<reference evidence="2" key="1">
    <citation type="submission" date="2018-06" db="EMBL/GenBank/DDBJ databases">
        <authorList>
            <person name="Zhirakovskaya E."/>
        </authorList>
    </citation>
    <scope>NUCLEOTIDE SEQUENCE</scope>
</reference>
<protein>
    <recommendedName>
        <fullName evidence="3">Lipoprotein</fullName>
    </recommendedName>
</protein>
<evidence type="ECO:0008006" key="3">
    <source>
        <dbReference type="Google" id="ProtNLM"/>
    </source>
</evidence>
<sequence length="172" mass="19103">MHSRYTIPRHLLVLISLVSLYACDNKSTQSPADTLALSEITLYVGQIYPSRHVVLQAILEDPSKPGIPPGTIKTYPLYPGAAPEKTESHTESHRAQLLDKIKNAYIPALESMPEIVPSNCTPANYSANNAYQYLPKTQTPVQDYFARGRPENCKKQDSAISYTTDNEVSTSY</sequence>
<evidence type="ECO:0000313" key="2">
    <source>
        <dbReference type="EMBL" id="VAW71676.1"/>
    </source>
</evidence>
<name>A0A3B0YT61_9ZZZZ</name>
<organism evidence="2">
    <name type="scientific">hydrothermal vent metagenome</name>
    <dbReference type="NCBI Taxonomy" id="652676"/>
    <lineage>
        <taxon>unclassified sequences</taxon>
        <taxon>metagenomes</taxon>
        <taxon>ecological metagenomes</taxon>
    </lineage>
</organism>
<feature type="region of interest" description="Disordered" evidence="1">
    <location>
        <begin position="150"/>
        <end position="172"/>
    </location>
</feature>
<feature type="non-terminal residue" evidence="2">
    <location>
        <position position="172"/>
    </location>
</feature>
<dbReference type="EMBL" id="UOFJ01000616">
    <property type="protein sequence ID" value="VAW71676.1"/>
    <property type="molecule type" value="Genomic_DNA"/>
</dbReference>
<gene>
    <name evidence="2" type="ORF">MNBD_GAMMA10-1030</name>
</gene>
<proteinExistence type="predicted"/>
<accession>A0A3B0YT61</accession>
<feature type="compositionally biased region" description="Polar residues" evidence="1">
    <location>
        <begin position="158"/>
        <end position="172"/>
    </location>
</feature>